<reference evidence="2 3" key="1">
    <citation type="submission" date="2015-12" db="EMBL/GenBank/DDBJ databases">
        <authorList>
            <person name="Shamseldin A."/>
            <person name="Moawad H."/>
            <person name="Abd El-Rahim W.M."/>
            <person name="Sadowsky M.J."/>
        </authorList>
    </citation>
    <scope>NUCLEOTIDE SEQUENCE [LARGE SCALE GENOMIC DNA]</scope>
    <source>
        <strain evidence="2 3">ZGT118</strain>
    </source>
</reference>
<proteinExistence type="predicted"/>
<keyword evidence="3" id="KW-1185">Reference proteome</keyword>
<dbReference type="RefSeq" id="WP_068346806.1">
    <property type="nucleotide sequence ID" value="NZ_LQBQ01000020.1"/>
</dbReference>
<evidence type="ECO:0000313" key="2">
    <source>
        <dbReference type="EMBL" id="KUJ78457.1"/>
    </source>
</evidence>
<protein>
    <recommendedName>
        <fullName evidence="1">SnoaL-like domain-containing protein</fullName>
    </recommendedName>
</protein>
<name>A0A0X3TRW9_9RHOB</name>
<dbReference type="OrthoDB" id="7855486at2"/>
<dbReference type="InterPro" id="IPR032710">
    <property type="entry name" value="NTF2-like_dom_sf"/>
</dbReference>
<evidence type="ECO:0000259" key="1">
    <source>
        <dbReference type="Pfam" id="PF13474"/>
    </source>
</evidence>
<dbReference type="EMBL" id="LQBQ01000020">
    <property type="protein sequence ID" value="KUJ78457.1"/>
    <property type="molecule type" value="Genomic_DNA"/>
</dbReference>
<dbReference type="STRING" id="1685379.AVO45_19170"/>
<dbReference type="SUPFAM" id="SSF54427">
    <property type="entry name" value="NTF2-like"/>
    <property type="match status" value="1"/>
</dbReference>
<dbReference type="InterPro" id="IPR037401">
    <property type="entry name" value="SnoaL-like"/>
</dbReference>
<dbReference type="Gene3D" id="3.10.450.50">
    <property type="match status" value="1"/>
</dbReference>
<sequence>MTDQELVLATLEEYADAYCAKDIDRLMAIFVDGDGISLIGTGGDELCSGRGEVSSVFERNFGDATANKFEWGWKHVAIHGDAATVAIALIIHLMVEEARLTVPVRWTVSLVRTDTGWKWAHRHASVAASSQDEGTAYPTDSR</sequence>
<organism evidence="2 3">
    <name type="scientific">Ruegeria marisrubri</name>
    <dbReference type="NCBI Taxonomy" id="1685379"/>
    <lineage>
        <taxon>Bacteria</taxon>
        <taxon>Pseudomonadati</taxon>
        <taxon>Pseudomonadota</taxon>
        <taxon>Alphaproteobacteria</taxon>
        <taxon>Rhodobacterales</taxon>
        <taxon>Roseobacteraceae</taxon>
        <taxon>Ruegeria</taxon>
    </lineage>
</organism>
<gene>
    <name evidence="2" type="ORF">AVO45_19170</name>
</gene>
<dbReference type="Proteomes" id="UP000053791">
    <property type="component" value="Unassembled WGS sequence"/>
</dbReference>
<comment type="caution">
    <text evidence="2">The sequence shown here is derived from an EMBL/GenBank/DDBJ whole genome shotgun (WGS) entry which is preliminary data.</text>
</comment>
<evidence type="ECO:0000313" key="3">
    <source>
        <dbReference type="Proteomes" id="UP000053791"/>
    </source>
</evidence>
<dbReference type="AlphaFoldDB" id="A0A0X3TRW9"/>
<accession>A0A0X3TRW9</accession>
<feature type="domain" description="SnoaL-like" evidence="1">
    <location>
        <begin position="7"/>
        <end position="128"/>
    </location>
</feature>
<dbReference type="Pfam" id="PF13474">
    <property type="entry name" value="SnoaL_3"/>
    <property type="match status" value="1"/>
</dbReference>